<dbReference type="EMBL" id="CAJGYO010000002">
    <property type="protein sequence ID" value="CAD6213597.1"/>
    <property type="molecule type" value="Genomic_DNA"/>
</dbReference>
<keyword evidence="4" id="KW-1185">Reference proteome</keyword>
<dbReference type="Proteomes" id="UP000604825">
    <property type="component" value="Unassembled WGS sequence"/>
</dbReference>
<name>A0A811N0H6_9POAL</name>
<feature type="domain" description="CCHC-type" evidence="2">
    <location>
        <begin position="253"/>
        <end position="269"/>
    </location>
</feature>
<evidence type="ECO:0000313" key="3">
    <source>
        <dbReference type="EMBL" id="CAD6213597.1"/>
    </source>
</evidence>
<dbReference type="GO" id="GO:0008270">
    <property type="term" value="F:zinc ion binding"/>
    <property type="evidence" value="ECO:0007669"/>
    <property type="project" value="InterPro"/>
</dbReference>
<evidence type="ECO:0000256" key="1">
    <source>
        <dbReference type="SAM" id="MobiDB-lite"/>
    </source>
</evidence>
<feature type="domain" description="CCHC-type" evidence="2">
    <location>
        <begin position="236"/>
        <end position="250"/>
    </location>
</feature>
<feature type="region of interest" description="Disordered" evidence="1">
    <location>
        <begin position="1"/>
        <end position="64"/>
    </location>
</feature>
<dbReference type="AlphaFoldDB" id="A0A811N0H6"/>
<dbReference type="SMART" id="SM00343">
    <property type="entry name" value="ZnF_C2HC"/>
    <property type="match status" value="2"/>
</dbReference>
<protein>
    <recommendedName>
        <fullName evidence="2">CCHC-type domain-containing protein</fullName>
    </recommendedName>
</protein>
<comment type="caution">
    <text evidence="3">The sequence shown here is derived from an EMBL/GenBank/DDBJ whole genome shotgun (WGS) entry which is preliminary data.</text>
</comment>
<dbReference type="Gene3D" id="4.10.60.10">
    <property type="entry name" value="Zinc finger, CCHC-type"/>
    <property type="match status" value="1"/>
</dbReference>
<sequence length="409" mass="44231">MAMGVACHRARSLSSGPWRPADRSVDRNPVGDKAPIPSPSSHLHPFPSVSSEGGNPSDSSRVAAAGRVERWDRLPHEVCDHPDADLSAHLVHLWSHSVEVGVCGVIAVRGPPVTAPLGGGAPVRSYWSTLGGDTRSFSQVLQAPQQPRRSMDRRPQFPNRFHSGFDGNRGGFRPGWQNQGGVGFRGEEIEVEVVFKEEVVVLLTQIVVGGSQATQEGENGIQAAPAEQQNNPPISHRCGKVGHPANSCPNPVVCPRCHKEGHVARVCSTKMPWEFVSPFCGLSAYGQGFHVIESDTADEGIKDMATTALITVTAGQANSVHAVGLAAVCWAIWRTRNSVCFDNKRVKSPTEIICMICSFLTYWAGLLKEDLKNQVLLGAEVIKTAALFFHKQDLKSQPHEENQLVPFAA</sequence>
<organism evidence="3 4">
    <name type="scientific">Miscanthus lutarioriparius</name>
    <dbReference type="NCBI Taxonomy" id="422564"/>
    <lineage>
        <taxon>Eukaryota</taxon>
        <taxon>Viridiplantae</taxon>
        <taxon>Streptophyta</taxon>
        <taxon>Embryophyta</taxon>
        <taxon>Tracheophyta</taxon>
        <taxon>Spermatophyta</taxon>
        <taxon>Magnoliopsida</taxon>
        <taxon>Liliopsida</taxon>
        <taxon>Poales</taxon>
        <taxon>Poaceae</taxon>
        <taxon>PACMAD clade</taxon>
        <taxon>Panicoideae</taxon>
        <taxon>Andropogonodae</taxon>
        <taxon>Andropogoneae</taxon>
        <taxon>Saccharinae</taxon>
        <taxon>Miscanthus</taxon>
    </lineage>
</organism>
<dbReference type="InterPro" id="IPR036875">
    <property type="entry name" value="Znf_CCHC_sf"/>
</dbReference>
<evidence type="ECO:0000259" key="2">
    <source>
        <dbReference type="SMART" id="SM00343"/>
    </source>
</evidence>
<dbReference type="SUPFAM" id="SSF57756">
    <property type="entry name" value="Retrovirus zinc finger-like domains"/>
    <property type="match status" value="1"/>
</dbReference>
<dbReference type="PANTHER" id="PTHR33170:SF22">
    <property type="entry name" value="OS10G0417100 PROTEIN"/>
    <property type="match status" value="1"/>
</dbReference>
<feature type="compositionally biased region" description="Basic and acidic residues" evidence="1">
    <location>
        <begin position="20"/>
        <end position="30"/>
    </location>
</feature>
<dbReference type="GO" id="GO:0003676">
    <property type="term" value="F:nucleic acid binding"/>
    <property type="evidence" value="ECO:0007669"/>
    <property type="project" value="InterPro"/>
</dbReference>
<dbReference type="InterPro" id="IPR001878">
    <property type="entry name" value="Znf_CCHC"/>
</dbReference>
<evidence type="ECO:0000313" key="4">
    <source>
        <dbReference type="Proteomes" id="UP000604825"/>
    </source>
</evidence>
<accession>A0A811N0H6</accession>
<reference evidence="3" key="1">
    <citation type="submission" date="2020-10" db="EMBL/GenBank/DDBJ databases">
        <authorList>
            <person name="Han B."/>
            <person name="Lu T."/>
            <person name="Zhao Q."/>
            <person name="Huang X."/>
            <person name="Zhao Y."/>
        </authorList>
    </citation>
    <scope>NUCLEOTIDE SEQUENCE</scope>
</reference>
<proteinExistence type="predicted"/>
<gene>
    <name evidence="3" type="ORF">NCGR_LOCUS9115</name>
</gene>
<dbReference type="PANTHER" id="PTHR33170">
    <property type="entry name" value="DUF4283 DOMAIN-CONTAINING PROTEIN-RELATED"/>
    <property type="match status" value="1"/>
</dbReference>
<dbReference type="OrthoDB" id="5978043at2759"/>
<feature type="compositionally biased region" description="Low complexity" evidence="1">
    <location>
        <begin position="39"/>
        <end position="51"/>
    </location>
</feature>